<sequence length="131" mass="15470">MTIGMKTRVMNTCLVPSLTYACQTWKFTRKEKNKITSCQRSMERSMLKIKKIQIICHTMIRQKTKAIDTLSYLKAKMAMAKHVVRLSYNRWTTKTTLWAGPSRQKKKRKTKCTLGRYYKSSKYSMNTNGRR</sequence>
<evidence type="ECO:0000313" key="2">
    <source>
        <dbReference type="Proteomes" id="UP000299102"/>
    </source>
</evidence>
<name>A0A4C1ZID4_EUMVA</name>
<gene>
    <name evidence="1" type="ORF">EVAR_53103_1</name>
</gene>
<proteinExistence type="predicted"/>
<dbReference type="EMBL" id="BGZK01001823">
    <property type="protein sequence ID" value="GBP86903.1"/>
    <property type="molecule type" value="Genomic_DNA"/>
</dbReference>
<dbReference type="PROSITE" id="PS51257">
    <property type="entry name" value="PROKAR_LIPOPROTEIN"/>
    <property type="match status" value="1"/>
</dbReference>
<comment type="caution">
    <text evidence="1">The sequence shown here is derived from an EMBL/GenBank/DDBJ whole genome shotgun (WGS) entry which is preliminary data.</text>
</comment>
<evidence type="ECO:0000313" key="1">
    <source>
        <dbReference type="EMBL" id="GBP86903.1"/>
    </source>
</evidence>
<accession>A0A4C1ZID4</accession>
<keyword evidence="2" id="KW-1185">Reference proteome</keyword>
<protein>
    <submittedName>
        <fullName evidence="1">Uncharacterized transposon-derived protein F52C9.6</fullName>
    </submittedName>
</protein>
<dbReference type="AlphaFoldDB" id="A0A4C1ZID4"/>
<reference evidence="1 2" key="1">
    <citation type="journal article" date="2019" name="Commun. Biol.">
        <title>The bagworm genome reveals a unique fibroin gene that provides high tensile strength.</title>
        <authorList>
            <person name="Kono N."/>
            <person name="Nakamura H."/>
            <person name="Ohtoshi R."/>
            <person name="Tomita M."/>
            <person name="Numata K."/>
            <person name="Arakawa K."/>
        </authorList>
    </citation>
    <scope>NUCLEOTIDE SEQUENCE [LARGE SCALE GENOMIC DNA]</scope>
</reference>
<dbReference type="OrthoDB" id="407509at2759"/>
<dbReference type="Proteomes" id="UP000299102">
    <property type="component" value="Unassembled WGS sequence"/>
</dbReference>
<organism evidence="1 2">
    <name type="scientific">Eumeta variegata</name>
    <name type="common">Bagworm moth</name>
    <name type="synonym">Eumeta japonica</name>
    <dbReference type="NCBI Taxonomy" id="151549"/>
    <lineage>
        <taxon>Eukaryota</taxon>
        <taxon>Metazoa</taxon>
        <taxon>Ecdysozoa</taxon>
        <taxon>Arthropoda</taxon>
        <taxon>Hexapoda</taxon>
        <taxon>Insecta</taxon>
        <taxon>Pterygota</taxon>
        <taxon>Neoptera</taxon>
        <taxon>Endopterygota</taxon>
        <taxon>Lepidoptera</taxon>
        <taxon>Glossata</taxon>
        <taxon>Ditrysia</taxon>
        <taxon>Tineoidea</taxon>
        <taxon>Psychidae</taxon>
        <taxon>Oiketicinae</taxon>
        <taxon>Eumeta</taxon>
    </lineage>
</organism>